<proteinExistence type="predicted"/>
<evidence type="ECO:0000313" key="2">
    <source>
        <dbReference type="EMBL" id="VAX38216.1"/>
    </source>
</evidence>
<dbReference type="AlphaFoldDB" id="A0A3B1D5P1"/>
<feature type="compositionally biased region" description="Polar residues" evidence="1">
    <location>
        <begin position="42"/>
        <end position="52"/>
    </location>
</feature>
<reference evidence="2" key="1">
    <citation type="submission" date="2018-06" db="EMBL/GenBank/DDBJ databases">
        <authorList>
            <person name="Zhirakovskaya E."/>
        </authorList>
    </citation>
    <scope>NUCLEOTIDE SEQUENCE</scope>
</reference>
<feature type="region of interest" description="Disordered" evidence="1">
    <location>
        <begin position="42"/>
        <end position="61"/>
    </location>
</feature>
<organism evidence="2">
    <name type="scientific">hydrothermal vent metagenome</name>
    <dbReference type="NCBI Taxonomy" id="652676"/>
    <lineage>
        <taxon>unclassified sequences</taxon>
        <taxon>metagenomes</taxon>
        <taxon>ecological metagenomes</taxon>
    </lineage>
</organism>
<dbReference type="EMBL" id="UOGL01000169">
    <property type="protein sequence ID" value="VAX38216.1"/>
    <property type="molecule type" value="Genomic_DNA"/>
</dbReference>
<name>A0A3B1D5P1_9ZZZZ</name>
<protein>
    <submittedName>
        <fullName evidence="2">Uncharacterized protein</fullName>
    </submittedName>
</protein>
<accession>A0A3B1D5P1</accession>
<evidence type="ECO:0000256" key="1">
    <source>
        <dbReference type="SAM" id="MobiDB-lite"/>
    </source>
</evidence>
<feature type="compositionally biased region" description="Pro residues" evidence="1">
    <location>
        <begin position="199"/>
        <end position="213"/>
    </location>
</feature>
<feature type="region of interest" description="Disordered" evidence="1">
    <location>
        <begin position="164"/>
        <end position="213"/>
    </location>
</feature>
<gene>
    <name evidence="2" type="ORF">MNBD_PLANCTO02-3269</name>
</gene>
<sequence length="213" mass="23733">MTPNKITTIAMTTLFGIALCTAIQTNAHEDSDVGIVRINDNAQQTSHSSTHHPQGDVVYEGGAIQHPSPFKEWEAPTTHRIYPGFFYYQRAYPDYWQGQPHPAIRRTAPVIFTPTDTTQLGYYYQHVPVWQPNPRMIPPEPHPATWHNWNKLPANVVWNRRGVGEPNGVVPPPGHDIVQKKNVKSKAANKPEGKTNVLPPAPVPIPAPAPEAK</sequence>